<protein>
    <recommendedName>
        <fullName evidence="6">RNA 2-O ribose methyltransferase substrate binding domain-containing protein</fullName>
    </recommendedName>
</protein>
<evidence type="ECO:0000256" key="2">
    <source>
        <dbReference type="ARBA" id="ARBA00022679"/>
    </source>
</evidence>
<organism evidence="5">
    <name type="scientific">marine metagenome</name>
    <dbReference type="NCBI Taxonomy" id="408172"/>
    <lineage>
        <taxon>unclassified sequences</taxon>
        <taxon>metagenomes</taxon>
        <taxon>ecological metagenomes</taxon>
    </lineage>
</organism>
<dbReference type="GO" id="GO:0003723">
    <property type="term" value="F:RNA binding"/>
    <property type="evidence" value="ECO:0007669"/>
    <property type="project" value="InterPro"/>
</dbReference>
<keyword evidence="2" id="KW-0808">Transferase</keyword>
<dbReference type="InterPro" id="IPR029026">
    <property type="entry name" value="tRNA_m1G_MTases_N"/>
</dbReference>
<evidence type="ECO:0000256" key="1">
    <source>
        <dbReference type="ARBA" id="ARBA00022603"/>
    </source>
</evidence>
<dbReference type="EMBL" id="UINC01050092">
    <property type="protein sequence ID" value="SVB62652.1"/>
    <property type="molecule type" value="Genomic_DNA"/>
</dbReference>
<gene>
    <name evidence="5" type="ORF">METZ01_LOCUS215506</name>
</gene>
<keyword evidence="1" id="KW-0489">Methyltransferase</keyword>
<dbReference type="Gene3D" id="3.40.1280.10">
    <property type="match status" value="1"/>
</dbReference>
<dbReference type="PANTHER" id="PTHR46429:SF1">
    <property type="entry name" value="23S RRNA (GUANOSINE-2'-O-)-METHYLTRANSFERASE RLMB"/>
    <property type="match status" value="1"/>
</dbReference>
<dbReference type="GO" id="GO:0008173">
    <property type="term" value="F:RNA methyltransferase activity"/>
    <property type="evidence" value="ECO:0007669"/>
    <property type="project" value="InterPro"/>
</dbReference>
<dbReference type="GO" id="GO:0032259">
    <property type="term" value="P:methylation"/>
    <property type="evidence" value="ECO:0007669"/>
    <property type="project" value="UniProtKB-KW"/>
</dbReference>
<dbReference type="InterPro" id="IPR001537">
    <property type="entry name" value="SpoU_MeTrfase"/>
</dbReference>
<dbReference type="Pfam" id="PF08032">
    <property type="entry name" value="SpoU_sub_bind"/>
    <property type="match status" value="1"/>
</dbReference>
<dbReference type="SUPFAM" id="SSF75217">
    <property type="entry name" value="alpha/beta knot"/>
    <property type="match status" value="1"/>
</dbReference>
<accession>A0A382FJ50</accession>
<dbReference type="AlphaFoldDB" id="A0A382FJ50"/>
<reference evidence="5" key="1">
    <citation type="submission" date="2018-05" db="EMBL/GenBank/DDBJ databases">
        <authorList>
            <person name="Lanie J.A."/>
            <person name="Ng W.-L."/>
            <person name="Kazmierczak K.M."/>
            <person name="Andrzejewski T.M."/>
            <person name="Davidsen T.M."/>
            <person name="Wayne K.J."/>
            <person name="Tettelin H."/>
            <person name="Glass J.I."/>
            <person name="Rusch D."/>
            <person name="Podicherti R."/>
            <person name="Tsui H.-C.T."/>
            <person name="Winkler M.E."/>
        </authorList>
    </citation>
    <scope>NUCLEOTIDE SEQUENCE</scope>
</reference>
<feature type="domain" description="tRNA/rRNA methyltransferase SpoU type" evidence="3">
    <location>
        <begin position="104"/>
        <end position="243"/>
    </location>
</feature>
<dbReference type="SUPFAM" id="SSF55315">
    <property type="entry name" value="L30e-like"/>
    <property type="match status" value="1"/>
</dbReference>
<evidence type="ECO:0008006" key="6">
    <source>
        <dbReference type="Google" id="ProtNLM"/>
    </source>
</evidence>
<dbReference type="InterPro" id="IPR029028">
    <property type="entry name" value="Alpha/beta_knot_MTases"/>
</dbReference>
<sequence length="248" mass="27366">MKFKQHKKNISELNIFGINPVKEAILTNKAKHIYISTNFTQNNRVLNLLKTAKNKKIPLSIVEHNNFQKQFGTKSGQNIVATISLTFLKSIDDLIISNNENSKILIVDKVQDPRNLGALIRSAESAGFGAIILSSNNAAKINSTVVESSSGAISHIPIIDNQNINQIIKKLKDNNYWVIGLDMDGNKEYEEYDFYGNIALVIGSEGSGISKLTKSLCDQIYKISMKGKTESLNVSVAAGIMMFKISNS</sequence>
<proteinExistence type="predicted"/>
<name>A0A382FJ50_9ZZZZ</name>
<dbReference type="InterPro" id="IPR004441">
    <property type="entry name" value="rRNA_MeTrfase_TrmH"/>
</dbReference>
<evidence type="ECO:0000259" key="4">
    <source>
        <dbReference type="Pfam" id="PF08032"/>
    </source>
</evidence>
<dbReference type="GO" id="GO:0005829">
    <property type="term" value="C:cytosol"/>
    <property type="evidence" value="ECO:0007669"/>
    <property type="project" value="TreeGrafter"/>
</dbReference>
<dbReference type="Gene3D" id="3.30.1330.30">
    <property type="match status" value="1"/>
</dbReference>
<dbReference type="InterPro" id="IPR013123">
    <property type="entry name" value="SpoU_subst-bd"/>
</dbReference>
<dbReference type="InterPro" id="IPR029064">
    <property type="entry name" value="Ribosomal_eL30-like_sf"/>
</dbReference>
<dbReference type="NCBIfam" id="TIGR00186">
    <property type="entry name" value="rRNA_methyl_3"/>
    <property type="match status" value="1"/>
</dbReference>
<dbReference type="Pfam" id="PF00588">
    <property type="entry name" value="SpoU_methylase"/>
    <property type="match status" value="1"/>
</dbReference>
<evidence type="ECO:0000313" key="5">
    <source>
        <dbReference type="EMBL" id="SVB62652.1"/>
    </source>
</evidence>
<feature type="domain" description="RNA 2-O ribose methyltransferase substrate binding" evidence="4">
    <location>
        <begin position="15"/>
        <end position="84"/>
    </location>
</feature>
<evidence type="ECO:0000259" key="3">
    <source>
        <dbReference type="Pfam" id="PF00588"/>
    </source>
</evidence>
<dbReference type="CDD" id="cd18103">
    <property type="entry name" value="SpoU-like_RlmB"/>
    <property type="match status" value="1"/>
</dbReference>
<dbReference type="PANTHER" id="PTHR46429">
    <property type="entry name" value="23S RRNA (GUANOSINE-2'-O-)-METHYLTRANSFERASE RLMB"/>
    <property type="match status" value="1"/>
</dbReference>
<dbReference type="GO" id="GO:0006396">
    <property type="term" value="P:RNA processing"/>
    <property type="evidence" value="ECO:0007669"/>
    <property type="project" value="InterPro"/>
</dbReference>